<accession>A0ABS8WI09</accession>
<keyword evidence="2" id="KW-1185">Reference proteome</keyword>
<reference evidence="1 2" key="1">
    <citation type="journal article" date="2021" name="BMC Genomics">
        <title>Datura genome reveals duplications of psychoactive alkaloid biosynthetic genes and high mutation rate following tissue culture.</title>
        <authorList>
            <person name="Rajewski A."/>
            <person name="Carter-House D."/>
            <person name="Stajich J."/>
            <person name="Litt A."/>
        </authorList>
    </citation>
    <scope>NUCLEOTIDE SEQUENCE [LARGE SCALE GENOMIC DNA]</scope>
    <source>
        <strain evidence="1">AR-01</strain>
    </source>
</reference>
<dbReference type="Proteomes" id="UP000823775">
    <property type="component" value="Unassembled WGS sequence"/>
</dbReference>
<protein>
    <submittedName>
        <fullName evidence="1">Uncharacterized protein</fullName>
    </submittedName>
</protein>
<proteinExistence type="predicted"/>
<sequence length="119" mass="14106">METIMKLLEILTWKVMETKIWSVNKIGDEWNTLMMRFISSMMKRAYRNQGQNYKNAADGRDREREESINSKTEIMLEQILERVVSIDVVVRELKYDLLTLTQTVESHAISVRHLDERAD</sequence>
<evidence type="ECO:0000313" key="2">
    <source>
        <dbReference type="Proteomes" id="UP000823775"/>
    </source>
</evidence>
<organism evidence="1 2">
    <name type="scientific">Datura stramonium</name>
    <name type="common">Jimsonweed</name>
    <name type="synonym">Common thornapple</name>
    <dbReference type="NCBI Taxonomy" id="4076"/>
    <lineage>
        <taxon>Eukaryota</taxon>
        <taxon>Viridiplantae</taxon>
        <taxon>Streptophyta</taxon>
        <taxon>Embryophyta</taxon>
        <taxon>Tracheophyta</taxon>
        <taxon>Spermatophyta</taxon>
        <taxon>Magnoliopsida</taxon>
        <taxon>eudicotyledons</taxon>
        <taxon>Gunneridae</taxon>
        <taxon>Pentapetalae</taxon>
        <taxon>asterids</taxon>
        <taxon>lamiids</taxon>
        <taxon>Solanales</taxon>
        <taxon>Solanaceae</taxon>
        <taxon>Solanoideae</taxon>
        <taxon>Datureae</taxon>
        <taxon>Datura</taxon>
    </lineage>
</organism>
<name>A0ABS8WI09_DATST</name>
<evidence type="ECO:0000313" key="1">
    <source>
        <dbReference type="EMBL" id="MCE3049634.1"/>
    </source>
</evidence>
<gene>
    <name evidence="1" type="ORF">HAX54_045437</name>
</gene>
<dbReference type="EMBL" id="JACEIK010007027">
    <property type="protein sequence ID" value="MCE3049634.1"/>
    <property type="molecule type" value="Genomic_DNA"/>
</dbReference>
<comment type="caution">
    <text evidence="1">The sequence shown here is derived from an EMBL/GenBank/DDBJ whole genome shotgun (WGS) entry which is preliminary data.</text>
</comment>